<comment type="caution">
    <text evidence="1">The sequence shown here is derived from an EMBL/GenBank/DDBJ whole genome shotgun (WGS) entry which is preliminary data.</text>
</comment>
<reference evidence="1 2" key="2">
    <citation type="submission" date="2009-02" db="EMBL/GenBank/DDBJ databases">
        <title>Draft genome sequence of Clostridium methylpentosum (DSM 5476).</title>
        <authorList>
            <person name="Sudarsanam P."/>
            <person name="Ley R."/>
            <person name="Guruge J."/>
            <person name="Turnbaugh P.J."/>
            <person name="Mahowald M."/>
            <person name="Liep D."/>
            <person name="Gordon J."/>
        </authorList>
    </citation>
    <scope>NUCLEOTIDE SEQUENCE [LARGE SCALE GENOMIC DNA]</scope>
    <source>
        <strain evidence="1 2">DSM 5476</strain>
    </source>
</reference>
<name>C0EEC9_9FIRM</name>
<evidence type="ECO:0000313" key="1">
    <source>
        <dbReference type="EMBL" id="EEG30177.1"/>
    </source>
</evidence>
<gene>
    <name evidence="1" type="ORF">CLOSTMETH_02209</name>
</gene>
<dbReference type="Proteomes" id="UP000003340">
    <property type="component" value="Unassembled WGS sequence"/>
</dbReference>
<organism evidence="1 2">
    <name type="scientific">[Clostridium] methylpentosum DSM 5476</name>
    <dbReference type="NCBI Taxonomy" id="537013"/>
    <lineage>
        <taxon>Bacteria</taxon>
        <taxon>Bacillati</taxon>
        <taxon>Bacillota</taxon>
        <taxon>Clostridia</taxon>
        <taxon>Eubacteriales</taxon>
        <taxon>Oscillospiraceae</taxon>
        <taxon>Oscillospiraceae incertae sedis</taxon>
    </lineage>
</organism>
<dbReference type="eggNOG" id="COG2801">
    <property type="taxonomic scope" value="Bacteria"/>
</dbReference>
<protein>
    <submittedName>
        <fullName evidence="1">Uncharacterized protein</fullName>
    </submittedName>
</protein>
<keyword evidence="2" id="KW-1185">Reference proteome</keyword>
<dbReference type="HOGENOM" id="CLU_2648123_0_0_9"/>
<proteinExistence type="predicted"/>
<accession>C0EEC9</accession>
<dbReference type="EMBL" id="ACEC01000068">
    <property type="protein sequence ID" value="EEG30177.1"/>
    <property type="molecule type" value="Genomic_DNA"/>
</dbReference>
<reference evidence="1 2" key="1">
    <citation type="submission" date="2009-01" db="EMBL/GenBank/DDBJ databases">
        <authorList>
            <person name="Fulton L."/>
            <person name="Clifton S."/>
            <person name="Fulton B."/>
            <person name="Xu J."/>
            <person name="Minx P."/>
            <person name="Pepin K.H."/>
            <person name="Johnson M."/>
            <person name="Bhonagiri V."/>
            <person name="Nash W.E."/>
            <person name="Mardis E.R."/>
            <person name="Wilson R.K."/>
        </authorList>
    </citation>
    <scope>NUCLEOTIDE SEQUENCE [LARGE SCALE GENOMIC DNA]</scope>
    <source>
        <strain evidence="1 2">DSM 5476</strain>
    </source>
</reference>
<sequence>MPKVFNTFSQGYFNPTQFCGIPPSMSSKGNPYGIMPFGHNAVVENCFSILKTECIYRYKSKHSPEANDLIGRYIHF</sequence>
<evidence type="ECO:0000313" key="2">
    <source>
        <dbReference type="Proteomes" id="UP000003340"/>
    </source>
</evidence>
<dbReference type="AlphaFoldDB" id="C0EEC9"/>